<dbReference type="PANTHER" id="PTHR19343">
    <property type="entry name" value="T CELL RECEPTOR ALPHA VARIABLE 1-2"/>
    <property type="match status" value="1"/>
</dbReference>
<feature type="chain" id="PRO_5026031783" description="Ig-like domain-containing protein" evidence="7">
    <location>
        <begin position="22"/>
        <end position="255"/>
    </location>
</feature>
<dbReference type="Ensembl" id="ENSOANT00000068037.1">
    <property type="protein sequence ID" value="ENSOANP00000035152.1"/>
    <property type="gene ID" value="ENSOANG00000009886.3"/>
</dbReference>
<dbReference type="GO" id="GO:0042101">
    <property type="term" value="C:T cell receptor complex"/>
    <property type="evidence" value="ECO:0007669"/>
    <property type="project" value="UniProtKB-KW"/>
</dbReference>
<dbReference type="AlphaFoldDB" id="A0A6I8N2N3"/>
<keyword evidence="10" id="KW-1185">Reference proteome</keyword>
<dbReference type="Gene3D" id="2.60.40.10">
    <property type="entry name" value="Immunoglobulins"/>
    <property type="match status" value="2"/>
</dbReference>
<dbReference type="Bgee" id="ENSOANG00000009886">
    <property type="expression patterns" value="Expressed in ovary and 6 other cell types or tissues"/>
</dbReference>
<feature type="domain" description="Ig-like" evidence="8">
    <location>
        <begin position="23"/>
        <end position="110"/>
    </location>
</feature>
<evidence type="ECO:0000259" key="8">
    <source>
        <dbReference type="PROSITE" id="PS50835"/>
    </source>
</evidence>
<organism evidence="9 10">
    <name type="scientific">Ornithorhynchus anatinus</name>
    <name type="common">Duckbill platypus</name>
    <dbReference type="NCBI Taxonomy" id="9258"/>
    <lineage>
        <taxon>Eukaryota</taxon>
        <taxon>Metazoa</taxon>
        <taxon>Chordata</taxon>
        <taxon>Craniata</taxon>
        <taxon>Vertebrata</taxon>
        <taxon>Euteleostomi</taxon>
        <taxon>Mammalia</taxon>
        <taxon>Monotremata</taxon>
        <taxon>Ornithorhynchidae</taxon>
        <taxon>Ornithorhynchus</taxon>
    </lineage>
</organism>
<protein>
    <recommendedName>
        <fullName evidence="8">Ig-like domain-containing protein</fullName>
    </recommendedName>
</protein>
<keyword evidence="4" id="KW-0675">Receptor</keyword>
<sequence length="255" mass="28812">MEKPLGAWLLILWLQLGWASGQNKVEQTPVSLRTREGQNCAMKCKYTIRNFYGLYWYRQHPGKGPEPLFYLSSDGEKENGRFTANLETKDSSSSLIIRNSQLEDSATYFCAGETHGGGSYNLLFGKGTKVTIVPNVTNPQPRMYHLKKPRVNDLSVCLFTDFGNEEVNMMGINNIKRTPSMVAEKRLASKSLGIVAWNNNLDWKCQAKISNITYSLSNSSDPYLNSINLAMIFLRVIFVKTVGFNLLMTLKLWSS</sequence>
<evidence type="ECO:0000313" key="9">
    <source>
        <dbReference type="Ensembl" id="ENSOANP00000035152.1"/>
    </source>
</evidence>
<evidence type="ECO:0000256" key="6">
    <source>
        <dbReference type="ARBA" id="ARBA00043266"/>
    </source>
</evidence>
<dbReference type="InterPro" id="IPR013783">
    <property type="entry name" value="Ig-like_fold"/>
</dbReference>
<dbReference type="InterPro" id="IPR015370">
    <property type="entry name" value="TCR_alpha_C"/>
</dbReference>
<dbReference type="CDD" id="cd04983">
    <property type="entry name" value="IgV_TCR_alpha"/>
    <property type="match status" value="1"/>
</dbReference>
<keyword evidence="5" id="KW-0393">Immunoglobulin domain</keyword>
<dbReference type="SMART" id="SM00409">
    <property type="entry name" value="IG"/>
    <property type="match status" value="1"/>
</dbReference>
<keyword evidence="2" id="KW-0391">Immunity</keyword>
<dbReference type="PROSITE" id="PS50835">
    <property type="entry name" value="IG_LIKE"/>
    <property type="match status" value="1"/>
</dbReference>
<evidence type="ECO:0000313" key="10">
    <source>
        <dbReference type="Proteomes" id="UP000002279"/>
    </source>
</evidence>
<evidence type="ECO:0000256" key="7">
    <source>
        <dbReference type="SAM" id="SignalP"/>
    </source>
</evidence>
<dbReference type="Proteomes" id="UP000002279">
    <property type="component" value="Unplaced"/>
</dbReference>
<dbReference type="InterPro" id="IPR013106">
    <property type="entry name" value="Ig_V-set"/>
</dbReference>
<name>A0A6I8N2N3_ORNAN</name>
<proteinExistence type="predicted"/>
<keyword evidence="1 7" id="KW-0732">Signal</keyword>
<dbReference type="PANTHER" id="PTHR19343:SF13">
    <property type="entry name" value="T CELL RECEPTOR ALPHA VARIABLE 21"/>
    <property type="match status" value="1"/>
</dbReference>
<dbReference type="GeneTree" id="ENSGT00940000163708"/>
<accession>A0A6I8N2N3</accession>
<evidence type="ECO:0000256" key="4">
    <source>
        <dbReference type="ARBA" id="ARBA00023170"/>
    </source>
</evidence>
<dbReference type="Pfam" id="PF07686">
    <property type="entry name" value="V-set"/>
    <property type="match status" value="1"/>
</dbReference>
<dbReference type="SMART" id="SM00406">
    <property type="entry name" value="IGv"/>
    <property type="match status" value="1"/>
</dbReference>
<feature type="signal peptide" evidence="7">
    <location>
        <begin position="1"/>
        <end position="21"/>
    </location>
</feature>
<dbReference type="SUPFAM" id="SSF48726">
    <property type="entry name" value="Immunoglobulin"/>
    <property type="match status" value="2"/>
</dbReference>
<evidence type="ECO:0000256" key="2">
    <source>
        <dbReference type="ARBA" id="ARBA00022859"/>
    </source>
</evidence>
<dbReference type="Pfam" id="PF09291">
    <property type="entry name" value="DUF1968"/>
    <property type="match status" value="1"/>
</dbReference>
<dbReference type="InterPro" id="IPR051006">
    <property type="entry name" value="TCR_variable_domain"/>
</dbReference>
<evidence type="ECO:0000256" key="5">
    <source>
        <dbReference type="ARBA" id="ARBA00023319"/>
    </source>
</evidence>
<dbReference type="GO" id="GO:0002250">
    <property type="term" value="P:adaptive immune response"/>
    <property type="evidence" value="ECO:0007669"/>
    <property type="project" value="UniProtKB-KW"/>
</dbReference>
<evidence type="ECO:0000256" key="3">
    <source>
        <dbReference type="ARBA" id="ARBA00023130"/>
    </source>
</evidence>
<dbReference type="InterPro" id="IPR036179">
    <property type="entry name" value="Ig-like_dom_sf"/>
</dbReference>
<evidence type="ECO:0000256" key="1">
    <source>
        <dbReference type="ARBA" id="ARBA00022729"/>
    </source>
</evidence>
<keyword evidence="3" id="KW-1064">Adaptive immunity</keyword>
<reference evidence="9" key="1">
    <citation type="submission" date="2025-08" db="UniProtKB">
        <authorList>
            <consortium name="Ensembl"/>
        </authorList>
    </citation>
    <scope>IDENTIFICATION</scope>
    <source>
        <strain evidence="9">Glennie</strain>
    </source>
</reference>
<dbReference type="InterPro" id="IPR003599">
    <property type="entry name" value="Ig_sub"/>
</dbReference>
<keyword evidence="6" id="KW-1279">T cell receptor</keyword>
<dbReference type="InterPro" id="IPR007110">
    <property type="entry name" value="Ig-like_dom"/>
</dbReference>
<reference evidence="9" key="2">
    <citation type="submission" date="2025-09" db="UniProtKB">
        <authorList>
            <consortium name="Ensembl"/>
        </authorList>
    </citation>
    <scope>IDENTIFICATION</scope>
    <source>
        <strain evidence="9">Glennie</strain>
    </source>
</reference>